<dbReference type="NCBIfam" id="TIGR00177">
    <property type="entry name" value="molyb_syn"/>
    <property type="match status" value="1"/>
</dbReference>
<evidence type="ECO:0000256" key="3">
    <source>
        <dbReference type="ARBA" id="ARBA00013269"/>
    </source>
</evidence>
<evidence type="ECO:0000256" key="10">
    <source>
        <dbReference type="SAM" id="Phobius"/>
    </source>
</evidence>
<dbReference type="InterPro" id="IPR036135">
    <property type="entry name" value="MoeA_linker/N_sf"/>
</dbReference>
<dbReference type="EMBL" id="LMVM01000023">
    <property type="protein sequence ID" value="PAV04406.1"/>
    <property type="molecule type" value="Genomic_DNA"/>
</dbReference>
<evidence type="ECO:0000256" key="1">
    <source>
        <dbReference type="ARBA" id="ARBA00001946"/>
    </source>
</evidence>
<dbReference type="FunFam" id="2.170.190.11:FF:000001">
    <property type="entry name" value="Molybdopterin molybdenumtransferase"/>
    <property type="match status" value="1"/>
</dbReference>
<dbReference type="Gene3D" id="2.170.190.11">
    <property type="entry name" value="Molybdopterin biosynthesis moea protein, domain 3"/>
    <property type="match status" value="1"/>
</dbReference>
<sequence>MGTEFLKIIDSEDVKGIIENIEIKREIETVHLTDAYLRVLAENVHATIDLPPFNRVSRDGYAVKAEDTFGASEDKPVTLKLIDAIGAGDKPEKKVEKGTCIEVGTGAPVPEGADAVIMVEFTEKVDGHVHIHKSAAIKQWIASKGSDVSEGDFLLASGTLLTHDKIGVLGAIGMGEVPVFKKPKVAVISTGNEIISYDETLEYGKIYDINSQTIANAVKSCGCTPVYSGVAKDDYDDIRTHIEQHLDADVIITSGGTSAGAGDVLKLVLDDIGEVFVHGIAVKPGKPTIVGKINNKPVFGLPGYPAAALTIFHVLVAPFLRKMASVSRRKSDVLRLKLSRRYHSSRGRHQYVLVKIENEMASPILKDSGAITAIAEADGYFEINKNVELVPEGVEVEVILLESR</sequence>
<dbReference type="OrthoDB" id="31371at2157"/>
<dbReference type="Gene3D" id="3.40.980.10">
    <property type="entry name" value="MoaB/Mog-like domain"/>
    <property type="match status" value="1"/>
</dbReference>
<dbReference type="InterPro" id="IPR005111">
    <property type="entry name" value="MoeA_C_domain_IV"/>
</dbReference>
<keyword evidence="6" id="KW-0479">Metal-binding</keyword>
<evidence type="ECO:0000256" key="9">
    <source>
        <dbReference type="ARBA" id="ARBA00047317"/>
    </source>
</evidence>
<feature type="transmembrane region" description="Helical" evidence="10">
    <location>
        <begin position="301"/>
        <end position="320"/>
    </location>
</feature>
<dbReference type="GO" id="GO:0005737">
    <property type="term" value="C:cytoplasm"/>
    <property type="evidence" value="ECO:0007669"/>
    <property type="project" value="TreeGrafter"/>
</dbReference>
<dbReference type="InterPro" id="IPR005110">
    <property type="entry name" value="MoeA_linker/N"/>
</dbReference>
<dbReference type="GO" id="GO:0061599">
    <property type="term" value="F:molybdopterin molybdotransferase activity"/>
    <property type="evidence" value="ECO:0007669"/>
    <property type="project" value="UniProtKB-EC"/>
</dbReference>
<comment type="caution">
    <text evidence="12">The sequence shown here is derived from an EMBL/GenBank/DDBJ whole genome shotgun (WGS) entry which is preliminary data.</text>
</comment>
<keyword evidence="10" id="KW-1133">Transmembrane helix</keyword>
<feature type="domain" description="MoaB/Mog" evidence="11">
    <location>
        <begin position="186"/>
        <end position="322"/>
    </location>
</feature>
<dbReference type="SUPFAM" id="SSF53218">
    <property type="entry name" value="Molybdenum cofactor biosynthesis proteins"/>
    <property type="match status" value="1"/>
</dbReference>
<dbReference type="UniPathway" id="UPA00344"/>
<evidence type="ECO:0000256" key="2">
    <source>
        <dbReference type="ARBA" id="ARBA00005046"/>
    </source>
</evidence>
<dbReference type="RefSeq" id="WP_069585256.1">
    <property type="nucleotide sequence ID" value="NZ_LMVM01000023.1"/>
</dbReference>
<dbReference type="GO" id="GO:0006777">
    <property type="term" value="P:Mo-molybdopterin cofactor biosynthetic process"/>
    <property type="evidence" value="ECO:0007669"/>
    <property type="project" value="UniProtKB-KW"/>
</dbReference>
<dbReference type="PANTHER" id="PTHR10192:SF5">
    <property type="entry name" value="GEPHYRIN"/>
    <property type="match status" value="1"/>
</dbReference>
<keyword evidence="10" id="KW-0472">Membrane</keyword>
<evidence type="ECO:0000256" key="5">
    <source>
        <dbReference type="ARBA" id="ARBA00022679"/>
    </source>
</evidence>
<evidence type="ECO:0000256" key="7">
    <source>
        <dbReference type="ARBA" id="ARBA00022842"/>
    </source>
</evidence>
<comment type="cofactor">
    <cofactor evidence="1">
        <name>Mg(2+)</name>
        <dbReference type="ChEBI" id="CHEBI:18420"/>
    </cofactor>
</comment>
<comment type="catalytic activity">
    <reaction evidence="9">
        <text>adenylyl-molybdopterin + molybdate = Mo-molybdopterin + AMP + H(+)</text>
        <dbReference type="Rhea" id="RHEA:35047"/>
        <dbReference type="ChEBI" id="CHEBI:15378"/>
        <dbReference type="ChEBI" id="CHEBI:36264"/>
        <dbReference type="ChEBI" id="CHEBI:62727"/>
        <dbReference type="ChEBI" id="CHEBI:71302"/>
        <dbReference type="ChEBI" id="CHEBI:456215"/>
        <dbReference type="EC" id="2.10.1.1"/>
    </reaction>
</comment>
<dbReference type="SUPFAM" id="SSF63882">
    <property type="entry name" value="MoeA N-terminal region -like"/>
    <property type="match status" value="1"/>
</dbReference>
<dbReference type="Proteomes" id="UP000217784">
    <property type="component" value="Unassembled WGS sequence"/>
</dbReference>
<dbReference type="Pfam" id="PF00994">
    <property type="entry name" value="MoCF_biosynth"/>
    <property type="match status" value="1"/>
</dbReference>
<protein>
    <recommendedName>
        <fullName evidence="3">molybdopterin molybdotransferase</fullName>
        <ecNumber evidence="3">2.10.1.1</ecNumber>
    </recommendedName>
</protein>
<evidence type="ECO:0000313" key="12">
    <source>
        <dbReference type="EMBL" id="PAV04406.1"/>
    </source>
</evidence>
<dbReference type="Gene3D" id="2.40.340.10">
    <property type="entry name" value="MoeA, C-terminal, domain IV"/>
    <property type="match status" value="1"/>
</dbReference>
<keyword evidence="4" id="KW-0500">Molybdenum</keyword>
<gene>
    <name evidence="12" type="ORF">ASJ80_06060</name>
</gene>
<dbReference type="FunFam" id="3.40.980.10:FF:000004">
    <property type="entry name" value="Molybdopterin molybdenumtransferase"/>
    <property type="match status" value="1"/>
</dbReference>
<dbReference type="AlphaFoldDB" id="A0A2A2H521"/>
<dbReference type="InterPro" id="IPR008284">
    <property type="entry name" value="MoCF_biosynth_CS"/>
</dbReference>
<comment type="pathway">
    <text evidence="2">Cofactor biosynthesis; molybdopterin biosynthesis.</text>
</comment>
<organism evidence="12 13">
    <name type="scientific">Methanobacterium bryantii</name>
    <dbReference type="NCBI Taxonomy" id="2161"/>
    <lineage>
        <taxon>Archaea</taxon>
        <taxon>Methanobacteriati</taxon>
        <taxon>Methanobacteriota</taxon>
        <taxon>Methanomada group</taxon>
        <taxon>Methanobacteria</taxon>
        <taxon>Methanobacteriales</taxon>
        <taxon>Methanobacteriaceae</taxon>
        <taxon>Methanobacterium</taxon>
    </lineage>
</organism>
<accession>A0A2A2H521</accession>
<dbReference type="NCBIfam" id="NF045515">
    <property type="entry name" value="Glp_gephyrin"/>
    <property type="match status" value="1"/>
</dbReference>
<dbReference type="InterPro" id="IPR036688">
    <property type="entry name" value="MoeA_C_domain_IV_sf"/>
</dbReference>
<keyword evidence="13" id="KW-1185">Reference proteome</keyword>
<dbReference type="InterPro" id="IPR001453">
    <property type="entry name" value="MoaB/Mog_dom"/>
</dbReference>
<keyword evidence="7" id="KW-0460">Magnesium</keyword>
<keyword evidence="8" id="KW-0501">Molybdenum cofactor biosynthesis</keyword>
<dbReference type="Pfam" id="PF03453">
    <property type="entry name" value="MoeA_N"/>
    <property type="match status" value="1"/>
</dbReference>
<keyword evidence="5" id="KW-0808">Transferase</keyword>
<keyword evidence="10" id="KW-0812">Transmembrane</keyword>
<dbReference type="CDD" id="cd00887">
    <property type="entry name" value="MoeA"/>
    <property type="match status" value="1"/>
</dbReference>
<evidence type="ECO:0000256" key="6">
    <source>
        <dbReference type="ARBA" id="ARBA00022723"/>
    </source>
</evidence>
<dbReference type="PANTHER" id="PTHR10192">
    <property type="entry name" value="MOLYBDOPTERIN BIOSYNTHESIS PROTEIN"/>
    <property type="match status" value="1"/>
</dbReference>
<evidence type="ECO:0000313" key="13">
    <source>
        <dbReference type="Proteomes" id="UP000217784"/>
    </source>
</evidence>
<dbReference type="Gene3D" id="3.90.105.10">
    <property type="entry name" value="Molybdopterin biosynthesis moea protein, domain 2"/>
    <property type="match status" value="1"/>
</dbReference>
<evidence type="ECO:0000256" key="8">
    <source>
        <dbReference type="ARBA" id="ARBA00023150"/>
    </source>
</evidence>
<reference evidence="12 13" key="1">
    <citation type="journal article" date="2017" name="BMC Genomics">
        <title>Genomic analysis of methanogenic archaea reveals a shift towards energy conservation.</title>
        <authorList>
            <person name="Gilmore S.P."/>
            <person name="Henske J.K."/>
            <person name="Sexton J.A."/>
            <person name="Solomon K.V."/>
            <person name="Seppala S."/>
            <person name="Yoo J.I."/>
            <person name="Huyett L.M."/>
            <person name="Pressman A."/>
            <person name="Cogan J.Z."/>
            <person name="Kivenson V."/>
            <person name="Peng X."/>
            <person name="Tan Y."/>
            <person name="Valentine D.L."/>
            <person name="O'Malley M.A."/>
        </authorList>
    </citation>
    <scope>NUCLEOTIDE SEQUENCE [LARGE SCALE GENOMIC DNA]</scope>
    <source>
        <strain evidence="12 13">M.o.H.</strain>
    </source>
</reference>
<evidence type="ECO:0000256" key="4">
    <source>
        <dbReference type="ARBA" id="ARBA00022505"/>
    </source>
</evidence>
<dbReference type="GO" id="GO:0046872">
    <property type="term" value="F:metal ion binding"/>
    <property type="evidence" value="ECO:0007669"/>
    <property type="project" value="UniProtKB-KW"/>
</dbReference>
<dbReference type="InterPro" id="IPR036425">
    <property type="entry name" value="MoaB/Mog-like_dom_sf"/>
</dbReference>
<name>A0A2A2H521_METBR</name>
<dbReference type="SUPFAM" id="SSF63867">
    <property type="entry name" value="MoeA C-terminal domain-like"/>
    <property type="match status" value="1"/>
</dbReference>
<dbReference type="PROSITE" id="PS01079">
    <property type="entry name" value="MOCF_BIOSYNTHESIS_2"/>
    <property type="match status" value="1"/>
</dbReference>
<dbReference type="Pfam" id="PF03454">
    <property type="entry name" value="MoeA_C"/>
    <property type="match status" value="1"/>
</dbReference>
<evidence type="ECO:0000259" key="11">
    <source>
        <dbReference type="SMART" id="SM00852"/>
    </source>
</evidence>
<dbReference type="EC" id="2.10.1.1" evidence="3"/>
<dbReference type="InterPro" id="IPR038987">
    <property type="entry name" value="MoeA-like"/>
</dbReference>
<dbReference type="SMART" id="SM00852">
    <property type="entry name" value="MoCF_biosynth"/>
    <property type="match status" value="1"/>
</dbReference>
<proteinExistence type="predicted"/>